<feature type="transmembrane region" description="Helical" evidence="8">
    <location>
        <begin position="112"/>
        <end position="133"/>
    </location>
</feature>
<evidence type="ECO:0000256" key="2">
    <source>
        <dbReference type="ARBA" id="ARBA00008744"/>
    </source>
</evidence>
<dbReference type="GeneID" id="5893982"/>
<dbReference type="InterPro" id="IPR018732">
    <property type="entry name" value="Dpy-19/Dpy-19-like"/>
</dbReference>
<dbReference type="PANTHER" id="PTHR31488:SF1">
    <property type="entry name" value="C-MANNOSYLTRANSFERASE DPY19L1"/>
    <property type="match status" value="1"/>
</dbReference>
<feature type="transmembrane region" description="Helical" evidence="8">
    <location>
        <begin position="383"/>
        <end position="403"/>
    </location>
</feature>
<dbReference type="InParanoid" id="A9V807"/>
<evidence type="ECO:0000256" key="8">
    <source>
        <dbReference type="SAM" id="Phobius"/>
    </source>
</evidence>
<sequence>MALFKSTHPNFRRLTLPDALDTPPACFRYDHKSALDRKLDLYSERAFYYSYYETVIRAPTTLDVYQQLLNDSSVEHPTPINALSRFNIYPELVLGLFYRLFGTYLPISAHDLMMAVSFILAGIQWAGFAYLAVIVTENPLNGILAMALCCMHADTMTRADMLMLRENFALPFFWWQVAALLRYLGDVDKTWRSTFVGTTIAMLCSWQFTPMLLLLELVAVFAAYCTNVALPAHVILAVDAMSEAAVIGVLMMLGNSMIAGSLWVLALATTWLVLRYLPSDLNTLHNIMQGAIIACATLAIKKLLSLTFNRDDSHIFTILEALLAEDYDLLTALYVCSAAYIPITPSQLSAYWDSGLVPLAALGATIVILMALLYQYVGQHTPLMETTIATALCLVLICLGLGIQRHENLKSHALTDTNMRALVKYLRKAVPANHTILSDPVLSSSIKLLTRHHIVLHPHAESASVHQRYQDVFQIVAPISEQQAANLMEKYDAQWMVLAQGPCELTCPSGMPLSYYATQPSHLNNYRSVPAPTVMLSGHGVS</sequence>
<keyword evidence="10" id="KW-1185">Reference proteome</keyword>
<dbReference type="KEGG" id="mbr:MONBRDRAFT_38470"/>
<protein>
    <submittedName>
        <fullName evidence="9">Uncharacterized protein</fullName>
    </submittedName>
</protein>
<evidence type="ECO:0000256" key="5">
    <source>
        <dbReference type="ARBA" id="ARBA00022692"/>
    </source>
</evidence>
<gene>
    <name evidence="9" type="ORF">MONBRDRAFT_38470</name>
</gene>
<dbReference type="GO" id="GO:0005789">
    <property type="term" value="C:endoplasmic reticulum membrane"/>
    <property type="evidence" value="ECO:0000318"/>
    <property type="project" value="GO_Central"/>
</dbReference>
<dbReference type="AlphaFoldDB" id="A9V807"/>
<evidence type="ECO:0000256" key="6">
    <source>
        <dbReference type="ARBA" id="ARBA00022989"/>
    </source>
</evidence>
<name>A9V807_MONBE</name>
<dbReference type="EMBL" id="CH991566">
    <property type="protein sequence ID" value="EDQ86396.1"/>
    <property type="molecule type" value="Genomic_DNA"/>
</dbReference>
<evidence type="ECO:0000313" key="10">
    <source>
        <dbReference type="Proteomes" id="UP000001357"/>
    </source>
</evidence>
<dbReference type="Pfam" id="PF10034">
    <property type="entry name" value="Dpy19"/>
    <property type="match status" value="2"/>
</dbReference>
<dbReference type="Proteomes" id="UP000001357">
    <property type="component" value="Unassembled WGS sequence"/>
</dbReference>
<dbReference type="FunCoup" id="A9V807">
    <property type="interactions" value="666"/>
</dbReference>
<feature type="transmembrane region" description="Helical" evidence="8">
    <location>
        <begin position="168"/>
        <end position="185"/>
    </location>
</feature>
<evidence type="ECO:0000256" key="1">
    <source>
        <dbReference type="ARBA" id="ARBA00004141"/>
    </source>
</evidence>
<proteinExistence type="inferred from homology"/>
<evidence type="ECO:0000256" key="3">
    <source>
        <dbReference type="ARBA" id="ARBA00022676"/>
    </source>
</evidence>
<evidence type="ECO:0000256" key="4">
    <source>
        <dbReference type="ARBA" id="ARBA00022679"/>
    </source>
</evidence>
<feature type="transmembrane region" description="Helical" evidence="8">
    <location>
        <begin position="212"/>
        <end position="238"/>
    </location>
</feature>
<dbReference type="eggNOG" id="KOG4587">
    <property type="taxonomic scope" value="Eukaryota"/>
</dbReference>
<organism evidence="9 10">
    <name type="scientific">Monosiga brevicollis</name>
    <name type="common">Choanoflagellate</name>
    <dbReference type="NCBI Taxonomy" id="81824"/>
    <lineage>
        <taxon>Eukaryota</taxon>
        <taxon>Choanoflagellata</taxon>
        <taxon>Craspedida</taxon>
        <taxon>Salpingoecidae</taxon>
        <taxon>Monosiga</taxon>
    </lineage>
</organism>
<keyword evidence="7 8" id="KW-0472">Membrane</keyword>
<comment type="similarity">
    <text evidence="2">Belongs to the dpy-19 family.</text>
</comment>
<dbReference type="PANTHER" id="PTHR31488">
    <property type="entry name" value="DPY-19-LIKE 1, LIKE (H. SAPIENS)"/>
    <property type="match status" value="1"/>
</dbReference>
<comment type="subcellular location">
    <subcellularLocation>
        <location evidence="1">Membrane</location>
        <topology evidence="1">Multi-pass membrane protein</topology>
    </subcellularLocation>
</comment>
<evidence type="ECO:0000256" key="7">
    <source>
        <dbReference type="ARBA" id="ARBA00023136"/>
    </source>
</evidence>
<keyword evidence="5 8" id="KW-0812">Transmembrane</keyword>
<keyword evidence="3" id="KW-0328">Glycosyltransferase</keyword>
<feature type="transmembrane region" description="Helical" evidence="8">
    <location>
        <begin position="356"/>
        <end position="377"/>
    </location>
</feature>
<dbReference type="GO" id="GO:0000030">
    <property type="term" value="F:mannosyltransferase activity"/>
    <property type="evidence" value="ECO:0000318"/>
    <property type="project" value="GO_Central"/>
</dbReference>
<keyword evidence="6 8" id="KW-1133">Transmembrane helix</keyword>
<dbReference type="RefSeq" id="XP_001748786.1">
    <property type="nucleotide sequence ID" value="XM_001748734.1"/>
</dbReference>
<reference evidence="9 10" key="1">
    <citation type="journal article" date="2008" name="Nature">
        <title>The genome of the choanoflagellate Monosiga brevicollis and the origin of metazoans.</title>
        <authorList>
            <consortium name="JGI Sequencing"/>
            <person name="King N."/>
            <person name="Westbrook M.J."/>
            <person name="Young S.L."/>
            <person name="Kuo A."/>
            <person name="Abedin M."/>
            <person name="Chapman J."/>
            <person name="Fairclough S."/>
            <person name="Hellsten U."/>
            <person name="Isogai Y."/>
            <person name="Letunic I."/>
            <person name="Marr M."/>
            <person name="Pincus D."/>
            <person name="Putnam N."/>
            <person name="Rokas A."/>
            <person name="Wright K.J."/>
            <person name="Zuzow R."/>
            <person name="Dirks W."/>
            <person name="Good M."/>
            <person name="Goodstein D."/>
            <person name="Lemons D."/>
            <person name="Li W."/>
            <person name="Lyons J.B."/>
            <person name="Morris A."/>
            <person name="Nichols S."/>
            <person name="Richter D.J."/>
            <person name="Salamov A."/>
            <person name="Bork P."/>
            <person name="Lim W.A."/>
            <person name="Manning G."/>
            <person name="Miller W.T."/>
            <person name="McGinnis W."/>
            <person name="Shapiro H."/>
            <person name="Tjian R."/>
            <person name="Grigoriev I.V."/>
            <person name="Rokhsar D."/>
        </authorList>
    </citation>
    <scope>NUCLEOTIDE SEQUENCE [LARGE SCALE GENOMIC DNA]</scope>
    <source>
        <strain evidence="10">MX1 / ATCC 50154</strain>
    </source>
</reference>
<keyword evidence="4" id="KW-0808">Transferase</keyword>
<accession>A9V807</accession>
<feature type="transmembrane region" description="Helical" evidence="8">
    <location>
        <begin position="245"/>
        <end position="274"/>
    </location>
</feature>
<evidence type="ECO:0000313" key="9">
    <source>
        <dbReference type="EMBL" id="EDQ86396.1"/>
    </source>
</evidence>